<keyword evidence="2 4" id="KW-0378">Hydrolase</keyword>
<comment type="caution">
    <text evidence="4">Lacks conserved residue(s) required for the propagation of feature annotation.</text>
</comment>
<dbReference type="RefSeq" id="WP_078930019.1">
    <property type="nucleotide sequence ID" value="NZ_CAMCOW010000012.1"/>
</dbReference>
<proteinExistence type="inferred from homology"/>
<dbReference type="GO" id="GO:0005737">
    <property type="term" value="C:cytoplasm"/>
    <property type="evidence" value="ECO:0007669"/>
    <property type="project" value="UniProtKB-SubCell"/>
</dbReference>
<comment type="cofactor">
    <cofactor evidence="1 4">
        <name>a divalent metal cation</name>
        <dbReference type="ChEBI" id="CHEBI:60240"/>
    </cofactor>
</comment>
<reference evidence="5 6" key="1">
    <citation type="submission" date="2017-02" db="EMBL/GenBank/DDBJ databases">
        <authorList>
            <person name="Peterson S.W."/>
        </authorList>
    </citation>
    <scope>NUCLEOTIDE SEQUENCE [LARGE SCALE GENOMIC DNA]</scope>
    <source>
        <strain evidence="5 6">ATCC BAA-909</strain>
    </source>
</reference>
<feature type="site" description="Important for substrate specificity" evidence="4">
    <location>
        <position position="74"/>
    </location>
</feature>
<comment type="catalytic activity">
    <reaction evidence="4">
        <text>dTTP + H2O = dTMP + diphosphate + H(+)</text>
        <dbReference type="Rhea" id="RHEA:28534"/>
        <dbReference type="ChEBI" id="CHEBI:15377"/>
        <dbReference type="ChEBI" id="CHEBI:15378"/>
        <dbReference type="ChEBI" id="CHEBI:33019"/>
        <dbReference type="ChEBI" id="CHEBI:37568"/>
        <dbReference type="ChEBI" id="CHEBI:63528"/>
        <dbReference type="EC" id="3.6.1.9"/>
    </reaction>
</comment>
<evidence type="ECO:0000256" key="1">
    <source>
        <dbReference type="ARBA" id="ARBA00001968"/>
    </source>
</evidence>
<gene>
    <name evidence="5" type="ORF">SAMN02745152_00261</name>
</gene>
<dbReference type="HAMAP" id="MF_00528">
    <property type="entry name" value="Maf"/>
    <property type="match status" value="1"/>
</dbReference>
<evidence type="ECO:0000256" key="3">
    <source>
        <dbReference type="ARBA" id="ARBA00023080"/>
    </source>
</evidence>
<evidence type="ECO:0000256" key="2">
    <source>
        <dbReference type="ARBA" id="ARBA00022801"/>
    </source>
</evidence>
<evidence type="ECO:0000313" key="6">
    <source>
        <dbReference type="Proteomes" id="UP000190395"/>
    </source>
</evidence>
<dbReference type="EC" id="3.6.1.9" evidence="4"/>
<comment type="catalytic activity">
    <reaction evidence="4">
        <text>UTP + H2O = UMP + diphosphate + H(+)</text>
        <dbReference type="Rhea" id="RHEA:29395"/>
        <dbReference type="ChEBI" id="CHEBI:15377"/>
        <dbReference type="ChEBI" id="CHEBI:15378"/>
        <dbReference type="ChEBI" id="CHEBI:33019"/>
        <dbReference type="ChEBI" id="CHEBI:46398"/>
        <dbReference type="ChEBI" id="CHEBI:57865"/>
        <dbReference type="EC" id="3.6.1.9"/>
    </reaction>
</comment>
<dbReference type="OrthoDB" id="9807767at2"/>
<keyword evidence="4" id="KW-0963">Cytoplasm</keyword>
<accession>A0A1T4KQ76</accession>
<protein>
    <recommendedName>
        <fullName evidence="4">dTTP/UTP pyrophosphatase</fullName>
        <shortName evidence="4">dTTPase/UTPase</shortName>
        <ecNumber evidence="4">3.6.1.9</ecNumber>
    </recommendedName>
    <alternativeName>
        <fullName evidence="4">Nucleoside triphosphate pyrophosphatase</fullName>
    </alternativeName>
    <alternativeName>
        <fullName evidence="4">Nucleotide pyrophosphatase</fullName>
        <shortName evidence="4">Nucleotide PPase</shortName>
    </alternativeName>
</protein>
<sequence length="196" mass="22136">MQPIILASSSPRRQEILKLMNIPYQVIIPNCKEEYPDDIEIEKVPEFLATRKIDAVIRAAPAGIEYPWILGADTVIVKNKKILGKPENQEQAFEYLKSLQGSTHKVITGIALFNSELHYMSNRTSITKVTFSKMTDEEIKWYISTGEWHGAAGGYRIQGLASCFISKIDGTNSGVMGLPVFELYDILKEQNYSIFE</sequence>
<dbReference type="PANTHER" id="PTHR43213:SF5">
    <property type="entry name" value="BIFUNCTIONAL DTTP_UTP PYROPHOSPHATASE_METHYLTRANSFERASE PROTEIN-RELATED"/>
    <property type="match status" value="1"/>
</dbReference>
<evidence type="ECO:0000256" key="4">
    <source>
        <dbReference type="HAMAP-Rule" id="MF_00528"/>
    </source>
</evidence>
<dbReference type="Proteomes" id="UP000190395">
    <property type="component" value="Unassembled WGS sequence"/>
</dbReference>
<dbReference type="GO" id="GO:0036221">
    <property type="term" value="F:UTP diphosphatase activity"/>
    <property type="evidence" value="ECO:0007669"/>
    <property type="project" value="RHEA"/>
</dbReference>
<dbReference type="GO" id="GO:0036218">
    <property type="term" value="F:dTTP diphosphatase activity"/>
    <property type="evidence" value="ECO:0007669"/>
    <property type="project" value="RHEA"/>
</dbReference>
<comment type="subcellular location">
    <subcellularLocation>
        <location evidence="4">Cytoplasm</location>
    </subcellularLocation>
</comment>
<dbReference type="GO" id="GO:0009117">
    <property type="term" value="P:nucleotide metabolic process"/>
    <property type="evidence" value="ECO:0007669"/>
    <property type="project" value="UniProtKB-KW"/>
</dbReference>
<dbReference type="PANTHER" id="PTHR43213">
    <property type="entry name" value="BIFUNCTIONAL DTTP/UTP PYROPHOSPHATASE/METHYLTRANSFERASE PROTEIN-RELATED"/>
    <property type="match status" value="1"/>
</dbReference>
<dbReference type="AlphaFoldDB" id="A0A1T4KQ76"/>
<dbReference type="CDD" id="cd00555">
    <property type="entry name" value="Maf"/>
    <property type="match status" value="1"/>
</dbReference>
<dbReference type="PIRSF" id="PIRSF006305">
    <property type="entry name" value="Maf"/>
    <property type="match status" value="1"/>
</dbReference>
<organism evidence="5 6">
    <name type="scientific">Treponema berlinense</name>
    <dbReference type="NCBI Taxonomy" id="225004"/>
    <lineage>
        <taxon>Bacteria</taxon>
        <taxon>Pseudomonadati</taxon>
        <taxon>Spirochaetota</taxon>
        <taxon>Spirochaetia</taxon>
        <taxon>Spirochaetales</taxon>
        <taxon>Treponemataceae</taxon>
        <taxon>Treponema</taxon>
    </lineage>
</organism>
<feature type="site" description="Important for substrate specificity" evidence="4">
    <location>
        <position position="158"/>
    </location>
</feature>
<comment type="similarity">
    <text evidence="4">Belongs to the Maf family. YhdE subfamily.</text>
</comment>
<evidence type="ECO:0000313" key="5">
    <source>
        <dbReference type="EMBL" id="SJZ44562.1"/>
    </source>
</evidence>
<dbReference type="Gene3D" id="3.90.950.10">
    <property type="match status" value="1"/>
</dbReference>
<keyword evidence="6" id="KW-1185">Reference proteome</keyword>
<dbReference type="NCBIfam" id="TIGR00172">
    <property type="entry name" value="maf"/>
    <property type="match status" value="1"/>
</dbReference>
<dbReference type="STRING" id="225004.SAMN02745152_00261"/>
<dbReference type="InterPro" id="IPR029001">
    <property type="entry name" value="ITPase-like_fam"/>
</dbReference>
<comment type="function">
    <text evidence="4">Nucleoside triphosphate pyrophosphatase that hydrolyzes dTTP and UTP. May have a dual role in cell division arrest and in preventing the incorporation of modified nucleotides into cellular nucleic acids.</text>
</comment>
<dbReference type="Pfam" id="PF02545">
    <property type="entry name" value="Maf"/>
    <property type="match status" value="1"/>
</dbReference>
<name>A0A1T4KQ76_9SPIR</name>
<dbReference type="GeneID" id="303366538"/>
<keyword evidence="3 4" id="KW-0546">Nucleotide metabolism</keyword>
<dbReference type="EMBL" id="FUXC01000001">
    <property type="protein sequence ID" value="SJZ44562.1"/>
    <property type="molecule type" value="Genomic_DNA"/>
</dbReference>
<feature type="site" description="Important for substrate specificity" evidence="4">
    <location>
        <position position="12"/>
    </location>
</feature>
<dbReference type="InterPro" id="IPR003697">
    <property type="entry name" value="Maf-like"/>
</dbReference>
<dbReference type="SUPFAM" id="SSF52972">
    <property type="entry name" value="ITPase-like"/>
    <property type="match status" value="1"/>
</dbReference>
<feature type="active site" description="Proton acceptor" evidence="4">
    <location>
        <position position="73"/>
    </location>
</feature>